<evidence type="ECO:0000313" key="2">
    <source>
        <dbReference type="Proteomes" id="UP001180531"/>
    </source>
</evidence>
<dbReference type="Pfam" id="PF19691">
    <property type="entry name" value="DUF6192"/>
    <property type="match status" value="1"/>
</dbReference>
<keyword evidence="2" id="KW-1185">Reference proteome</keyword>
<proteinExistence type="predicted"/>
<comment type="caution">
    <text evidence="1">The sequence shown here is derived from an EMBL/GenBank/DDBJ whole genome shotgun (WGS) entry which is preliminary data.</text>
</comment>
<dbReference type="RefSeq" id="WP_311610232.1">
    <property type="nucleotide sequence ID" value="NZ_JAVRFI010000005.1"/>
</dbReference>
<name>A0ABU2SKR2_9ACTN</name>
<protein>
    <submittedName>
        <fullName evidence="1">DUF6192 family protein</fullName>
    </submittedName>
</protein>
<evidence type="ECO:0000313" key="1">
    <source>
        <dbReference type="EMBL" id="MDT0449485.1"/>
    </source>
</evidence>
<sequence>MAADEADGDEGTERFDDPATVVRRWHRQMDFADLVAVCQGFIAGATRLVPKLRGREFTERQHEQVGNVLEKLRATAHWIETAVATGQTDLDEALAQLLRGE</sequence>
<organism evidence="1 2">
    <name type="scientific">Streptomyces hesseae</name>
    <dbReference type="NCBI Taxonomy" id="3075519"/>
    <lineage>
        <taxon>Bacteria</taxon>
        <taxon>Bacillati</taxon>
        <taxon>Actinomycetota</taxon>
        <taxon>Actinomycetes</taxon>
        <taxon>Kitasatosporales</taxon>
        <taxon>Streptomycetaceae</taxon>
        <taxon>Streptomyces</taxon>
    </lineage>
</organism>
<dbReference type="Proteomes" id="UP001180531">
    <property type="component" value="Unassembled WGS sequence"/>
</dbReference>
<dbReference type="InterPro" id="IPR045683">
    <property type="entry name" value="DUF6192"/>
</dbReference>
<reference evidence="1" key="1">
    <citation type="submission" date="2024-05" db="EMBL/GenBank/DDBJ databases">
        <title>30 novel species of actinomycetes from the DSMZ collection.</title>
        <authorList>
            <person name="Nouioui I."/>
        </authorList>
    </citation>
    <scope>NUCLEOTIDE SEQUENCE</scope>
    <source>
        <strain evidence="1">DSM 40473</strain>
    </source>
</reference>
<gene>
    <name evidence="1" type="ORF">RM609_10420</name>
</gene>
<accession>A0ABU2SKR2</accession>
<dbReference type="EMBL" id="JAVRFI010000005">
    <property type="protein sequence ID" value="MDT0449485.1"/>
    <property type="molecule type" value="Genomic_DNA"/>
</dbReference>